<feature type="coiled-coil region" evidence="1">
    <location>
        <begin position="17"/>
        <end position="79"/>
    </location>
</feature>
<feature type="region of interest" description="Disordered" evidence="2">
    <location>
        <begin position="97"/>
        <end position="139"/>
    </location>
</feature>
<evidence type="ECO:0000256" key="1">
    <source>
        <dbReference type="SAM" id="Coils"/>
    </source>
</evidence>
<dbReference type="Proteomes" id="UP001162031">
    <property type="component" value="Unassembled WGS sequence"/>
</dbReference>
<evidence type="ECO:0000313" key="4">
    <source>
        <dbReference type="Proteomes" id="UP001162031"/>
    </source>
</evidence>
<feature type="compositionally biased region" description="Polar residues" evidence="2">
    <location>
        <begin position="110"/>
        <end position="127"/>
    </location>
</feature>
<dbReference type="AlphaFoldDB" id="A0AAV0T7A9"/>
<comment type="caution">
    <text evidence="3">The sequence shown here is derived from an EMBL/GenBank/DDBJ whole genome shotgun (WGS) entry which is preliminary data.</text>
</comment>
<accession>A0AAV0T7A9</accession>
<keyword evidence="4" id="KW-1185">Reference proteome</keyword>
<proteinExistence type="predicted"/>
<name>A0AAV0T7A9_HYABA</name>
<protein>
    <submittedName>
        <fullName evidence="3">Uncharacterized protein</fullName>
    </submittedName>
</protein>
<keyword evidence="1" id="KW-0175">Coiled coil</keyword>
<gene>
    <name evidence="3" type="ORF">HBR001_LOCUS1148</name>
</gene>
<organism evidence="3 4">
    <name type="scientific">Hyaloperonospora brassicae</name>
    <name type="common">Brassica downy mildew</name>
    <name type="synonym">Peronospora brassicae</name>
    <dbReference type="NCBI Taxonomy" id="162125"/>
    <lineage>
        <taxon>Eukaryota</taxon>
        <taxon>Sar</taxon>
        <taxon>Stramenopiles</taxon>
        <taxon>Oomycota</taxon>
        <taxon>Peronosporomycetes</taxon>
        <taxon>Peronosporales</taxon>
        <taxon>Peronosporaceae</taxon>
        <taxon>Hyaloperonospora</taxon>
    </lineage>
</organism>
<sequence length="281" mass="31170">MDADAPAAAQISQADIIERQAESIARLKRQVKKAIEYKQLTKSKLKEAAARLKEYREHVEALREEGETLKKLLKDEKNSHEKSKRSHQNALKQAVKAVKQKTHAATQTQRPKNVTQASQTRLSGQVEQTRKRTTVDSEVQTETMVVDTLTSRKRARGHADAAVRHEVDQFMPRLSRHLQETTLDDVPASESMLVLTAMDDTTVLPETSAALDAELALSDSGDDGEETLQIDDGQKNARAQDFAMDSSVLGNIDMPLEVITHEDDKHGHAAALEKKVAESCC</sequence>
<dbReference type="EMBL" id="CANTFL010000106">
    <property type="protein sequence ID" value="CAI5713937.1"/>
    <property type="molecule type" value="Genomic_DNA"/>
</dbReference>
<feature type="compositionally biased region" description="Low complexity" evidence="2">
    <location>
        <begin position="97"/>
        <end position="109"/>
    </location>
</feature>
<evidence type="ECO:0000313" key="3">
    <source>
        <dbReference type="EMBL" id="CAI5713937.1"/>
    </source>
</evidence>
<evidence type="ECO:0000256" key="2">
    <source>
        <dbReference type="SAM" id="MobiDB-lite"/>
    </source>
</evidence>
<reference evidence="3" key="1">
    <citation type="submission" date="2022-12" db="EMBL/GenBank/DDBJ databases">
        <authorList>
            <person name="Webb A."/>
        </authorList>
    </citation>
    <scope>NUCLEOTIDE SEQUENCE</scope>
    <source>
        <strain evidence="3">Hp1</strain>
    </source>
</reference>